<dbReference type="Proteomes" id="UP000055060">
    <property type="component" value="Unassembled WGS sequence"/>
</dbReference>
<organism evidence="1">
    <name type="scientific">Longilinea arvoryzae</name>
    <dbReference type="NCBI Taxonomy" id="360412"/>
    <lineage>
        <taxon>Bacteria</taxon>
        <taxon>Bacillati</taxon>
        <taxon>Chloroflexota</taxon>
        <taxon>Anaerolineae</taxon>
        <taxon>Anaerolineales</taxon>
        <taxon>Anaerolineaceae</taxon>
        <taxon>Longilinea</taxon>
    </lineage>
</organism>
<gene>
    <name evidence="1" type="ORF">LARV_00462</name>
</gene>
<reference evidence="1" key="1">
    <citation type="submission" date="2015-07" db="EMBL/GenBank/DDBJ databases">
        <title>Draft Genome Sequences of Anaerolinea thermolimosa IMO-1, Bellilinea caldifistulae GOMI-1, Leptolinea tardivitalis YMTK-2, Levilinea saccharolytica KIBI-1,Longilinea arvoryzae KOME-1, Previously Described as Members of the Anaerolineaceae (Chloroflexi).</title>
        <authorList>
            <person name="Sekiguchi Y."/>
            <person name="Ohashi A."/>
            <person name="Matsuura N."/>
            <person name="Tourlousse M.D."/>
        </authorList>
    </citation>
    <scope>NUCLEOTIDE SEQUENCE [LARGE SCALE GENOMIC DNA]</scope>
    <source>
        <strain evidence="1">KOME-1</strain>
    </source>
</reference>
<dbReference type="EMBL" id="DF967972">
    <property type="protein sequence ID" value="GAP12726.1"/>
    <property type="molecule type" value="Genomic_DNA"/>
</dbReference>
<sequence>MKLYFDTNVYDFIHEKQEAQSVREYLATKGYEVLASDINIYEIWAIPDRDLCTSQLSVLTSVANNYDSKPQSWRQANEVLSEVMKLRPYWIEKSPKVNLVLQEKMFLKSHLENWTRAKEPFIPPASQYAIYKRDYEKGIAKEAESQRALRQFILKYGNDLRINLVKQKDTDRHCLLSEDLPFGPENFWRFGCWKIFYDAIVKRIPESRDYADWLLPYIKDKSFTSPSYSVFWMENVRAEKVQKNRISSLVDFYQVKHKIGHGNFGDQMHACYLLDVDIFVTADKPYYKVLLDLDNHFPKHAKPILLDRSNSSALDELKKFI</sequence>
<protein>
    <submittedName>
        <fullName evidence="1">Uncharacterized protein</fullName>
    </submittedName>
</protein>
<dbReference type="STRING" id="360412.LARV_00462"/>
<accession>A0A0S7BE99</accession>
<proteinExistence type="predicted"/>
<evidence type="ECO:0000313" key="2">
    <source>
        <dbReference type="Proteomes" id="UP000055060"/>
    </source>
</evidence>
<dbReference type="RefSeq" id="WP_075072131.1">
    <property type="nucleotide sequence ID" value="NZ_DF967972.1"/>
</dbReference>
<evidence type="ECO:0000313" key="1">
    <source>
        <dbReference type="EMBL" id="GAP12726.1"/>
    </source>
</evidence>
<keyword evidence="2" id="KW-1185">Reference proteome</keyword>
<name>A0A0S7BE99_9CHLR</name>
<dbReference type="OrthoDB" id="4005480at2"/>
<dbReference type="AlphaFoldDB" id="A0A0S7BE99"/>